<reference evidence="1 2" key="1">
    <citation type="submission" date="2015-09" db="EMBL/GenBank/DDBJ databases">
        <authorList>
            <consortium name="Swine Surveillance"/>
        </authorList>
    </citation>
    <scope>NUCLEOTIDE SEQUENCE [LARGE SCALE GENOMIC DNA]</scope>
    <source>
        <strain evidence="1 2">CECT 7688</strain>
    </source>
</reference>
<dbReference type="Proteomes" id="UP000054823">
    <property type="component" value="Unassembled WGS sequence"/>
</dbReference>
<name>A0A0P1EJN9_9RHOB</name>
<accession>A0A0P1EJN9</accession>
<evidence type="ECO:0000313" key="1">
    <source>
        <dbReference type="EMBL" id="CUH50744.1"/>
    </source>
</evidence>
<organism evidence="1 2">
    <name type="scientific">Shimia marina</name>
    <dbReference type="NCBI Taxonomy" id="321267"/>
    <lineage>
        <taxon>Bacteria</taxon>
        <taxon>Pseudomonadati</taxon>
        <taxon>Pseudomonadota</taxon>
        <taxon>Alphaproteobacteria</taxon>
        <taxon>Rhodobacterales</taxon>
        <taxon>Roseobacteraceae</taxon>
    </lineage>
</organism>
<sequence length="167" mass="17923">MCPKLRGKSILAGRQDTHRASEAVMIAQAQLVDAGIGGTQPAIGFVAEFQRDGRTLSDITAHGKGAAELQCLSQIVEGDAFKEQAGAEAAFQKPVVLQAVAAQDAKADKNITFIIHRQDSAKMVVPPLGTFERGRCVFQLQCGRIQCRPIRKIREAEPNDNLLSGGL</sequence>
<dbReference type="STRING" id="321267.SHM7688_00173"/>
<proteinExistence type="predicted"/>
<dbReference type="AlphaFoldDB" id="A0A0P1EJN9"/>
<gene>
    <name evidence="1" type="ORF">SHM7688_00173</name>
</gene>
<keyword evidence="2" id="KW-1185">Reference proteome</keyword>
<evidence type="ECO:0000313" key="2">
    <source>
        <dbReference type="Proteomes" id="UP000054823"/>
    </source>
</evidence>
<protein>
    <submittedName>
        <fullName evidence="1">Uncharacterized protein</fullName>
    </submittedName>
</protein>
<dbReference type="EMBL" id="CYPW01000001">
    <property type="protein sequence ID" value="CUH50744.1"/>
    <property type="molecule type" value="Genomic_DNA"/>
</dbReference>